<dbReference type="InterPro" id="IPR036590">
    <property type="entry name" value="SRAP-like"/>
</dbReference>
<organism evidence="9 10">
    <name type="scientific">Metallibacterium scheffleri</name>
    <dbReference type="NCBI Taxonomy" id="993689"/>
    <lineage>
        <taxon>Bacteria</taxon>
        <taxon>Pseudomonadati</taxon>
        <taxon>Pseudomonadota</taxon>
        <taxon>Gammaproteobacteria</taxon>
        <taxon>Lysobacterales</taxon>
        <taxon>Rhodanobacteraceae</taxon>
        <taxon>Metallibacterium</taxon>
    </lineage>
</organism>
<comment type="similarity">
    <text evidence="1 8">Belongs to the SOS response-associated peptidase family.</text>
</comment>
<keyword evidence="2 8" id="KW-0645">Protease</keyword>
<gene>
    <name evidence="9" type="ORF">B1806_15735</name>
</gene>
<evidence type="ECO:0000256" key="7">
    <source>
        <dbReference type="ARBA" id="ARBA00023239"/>
    </source>
</evidence>
<reference evidence="9 10" key="1">
    <citation type="submission" date="2017-02" db="EMBL/GenBank/DDBJ databases">
        <title>Whole genome sequencing of Metallibacterium scheffleri DSM 24874 (T).</title>
        <authorList>
            <person name="Kumar S."/>
            <person name="Patil P."/>
            <person name="Patil P.B."/>
        </authorList>
    </citation>
    <scope>NUCLEOTIDE SEQUENCE [LARGE SCALE GENOMIC DNA]</scope>
    <source>
        <strain evidence="9 10">DSM 24874</strain>
    </source>
</reference>
<dbReference type="PANTHER" id="PTHR13604">
    <property type="entry name" value="DC12-RELATED"/>
    <property type="match status" value="1"/>
</dbReference>
<dbReference type="STRING" id="993689.GCA_002077135_02085"/>
<evidence type="ECO:0000256" key="6">
    <source>
        <dbReference type="ARBA" id="ARBA00023125"/>
    </source>
</evidence>
<proteinExistence type="inferred from homology"/>
<dbReference type="PANTHER" id="PTHR13604:SF0">
    <property type="entry name" value="ABASIC SITE PROCESSING PROTEIN HMCES"/>
    <property type="match status" value="1"/>
</dbReference>
<evidence type="ECO:0000256" key="8">
    <source>
        <dbReference type="RuleBase" id="RU364100"/>
    </source>
</evidence>
<evidence type="ECO:0000256" key="3">
    <source>
        <dbReference type="ARBA" id="ARBA00022763"/>
    </source>
</evidence>
<dbReference type="GO" id="GO:0016829">
    <property type="term" value="F:lyase activity"/>
    <property type="evidence" value="ECO:0007669"/>
    <property type="project" value="UniProtKB-KW"/>
</dbReference>
<evidence type="ECO:0000313" key="9">
    <source>
        <dbReference type="EMBL" id="THD06778.1"/>
    </source>
</evidence>
<name>A0A4S3KET5_9GAMM</name>
<dbReference type="Gene3D" id="3.90.1680.10">
    <property type="entry name" value="SOS response associated peptidase-like"/>
    <property type="match status" value="1"/>
</dbReference>
<sequence>MQRSGMCGRFARYQPLPVFAEAAGVLAPRVEALDGPRYNIAPGTPAWLLARDAQGEVVFNELPWRFPTSRGNRINVRSETAQVVPEYCEPFAQHRCVVLASGFYEPEGAKTEKHRPWWYFEANDRSPLFLGAVAQEAGFAILTRSPVDPVARVHDRSPVLVPADQVLQWIDPQWAGREVLAQAGTRVAASLHGWRVSDAAKIAGREGAECIAVIA</sequence>
<evidence type="ECO:0000256" key="4">
    <source>
        <dbReference type="ARBA" id="ARBA00022801"/>
    </source>
</evidence>
<dbReference type="Pfam" id="PF02586">
    <property type="entry name" value="SRAP"/>
    <property type="match status" value="1"/>
</dbReference>
<evidence type="ECO:0000256" key="2">
    <source>
        <dbReference type="ARBA" id="ARBA00022670"/>
    </source>
</evidence>
<dbReference type="SUPFAM" id="SSF143081">
    <property type="entry name" value="BB1717-like"/>
    <property type="match status" value="1"/>
</dbReference>
<dbReference type="GO" id="GO:0008233">
    <property type="term" value="F:peptidase activity"/>
    <property type="evidence" value="ECO:0007669"/>
    <property type="project" value="UniProtKB-KW"/>
</dbReference>
<dbReference type="GO" id="GO:0003697">
    <property type="term" value="F:single-stranded DNA binding"/>
    <property type="evidence" value="ECO:0007669"/>
    <property type="project" value="InterPro"/>
</dbReference>
<accession>A0A4S3KET5</accession>
<dbReference type="Proteomes" id="UP000307749">
    <property type="component" value="Unassembled WGS sequence"/>
</dbReference>
<keyword evidence="4 8" id="KW-0378">Hydrolase</keyword>
<evidence type="ECO:0000256" key="5">
    <source>
        <dbReference type="ARBA" id="ARBA00023124"/>
    </source>
</evidence>
<dbReference type="GO" id="GO:0106300">
    <property type="term" value="P:protein-DNA covalent cross-linking repair"/>
    <property type="evidence" value="ECO:0007669"/>
    <property type="project" value="InterPro"/>
</dbReference>
<keyword evidence="10" id="KW-1185">Reference proteome</keyword>
<dbReference type="InterPro" id="IPR003738">
    <property type="entry name" value="SRAP"/>
</dbReference>
<keyword evidence="5" id="KW-0190">Covalent protein-DNA linkage</keyword>
<keyword evidence="6" id="KW-0238">DNA-binding</keyword>
<evidence type="ECO:0000313" key="10">
    <source>
        <dbReference type="Proteomes" id="UP000307749"/>
    </source>
</evidence>
<dbReference type="EMBL" id="MWQO01000072">
    <property type="protein sequence ID" value="THD06778.1"/>
    <property type="molecule type" value="Genomic_DNA"/>
</dbReference>
<keyword evidence="7" id="KW-0456">Lyase</keyword>
<dbReference type="AlphaFoldDB" id="A0A4S3KET5"/>
<comment type="caution">
    <text evidence="9">The sequence shown here is derived from an EMBL/GenBank/DDBJ whole genome shotgun (WGS) entry which is preliminary data.</text>
</comment>
<protein>
    <recommendedName>
        <fullName evidence="8">Abasic site processing protein</fullName>
        <ecNumber evidence="8">3.4.-.-</ecNumber>
    </recommendedName>
</protein>
<dbReference type="EC" id="3.4.-.-" evidence="8"/>
<keyword evidence="3" id="KW-0227">DNA damage</keyword>
<evidence type="ECO:0000256" key="1">
    <source>
        <dbReference type="ARBA" id="ARBA00008136"/>
    </source>
</evidence>
<dbReference type="GO" id="GO:0006508">
    <property type="term" value="P:proteolysis"/>
    <property type="evidence" value="ECO:0007669"/>
    <property type="project" value="UniProtKB-KW"/>
</dbReference>